<accession>A0A379FRI7</accession>
<protein>
    <submittedName>
        <fullName evidence="1">Uncharacterized protein</fullName>
    </submittedName>
</protein>
<organism evidence="1 2">
    <name type="scientific">Providencia rettgeri</name>
    <dbReference type="NCBI Taxonomy" id="587"/>
    <lineage>
        <taxon>Bacteria</taxon>
        <taxon>Pseudomonadati</taxon>
        <taxon>Pseudomonadota</taxon>
        <taxon>Gammaproteobacteria</taxon>
        <taxon>Enterobacterales</taxon>
        <taxon>Morganellaceae</taxon>
        <taxon>Providencia</taxon>
    </lineage>
</organism>
<dbReference type="GeneID" id="93673276"/>
<dbReference type="RefSeq" id="WP_115167281.1">
    <property type="nucleotide sequence ID" value="NZ_CP077317.1"/>
</dbReference>
<gene>
    <name evidence="1" type="ORF">NCTC11801_02395</name>
</gene>
<dbReference type="EMBL" id="UGTZ01000001">
    <property type="protein sequence ID" value="SUC31444.1"/>
    <property type="molecule type" value="Genomic_DNA"/>
</dbReference>
<sequence>MFQSTYDEFTKTEKLVFKVIQNFNGFPEWKELGATELKEKEVYIANKCKVKLINHADKIITPL</sequence>
<dbReference type="AlphaFoldDB" id="A0A379FRI7"/>
<reference evidence="1 2" key="1">
    <citation type="submission" date="2018-06" db="EMBL/GenBank/DDBJ databases">
        <authorList>
            <consortium name="Pathogen Informatics"/>
            <person name="Doyle S."/>
        </authorList>
    </citation>
    <scope>NUCLEOTIDE SEQUENCE [LARGE SCALE GENOMIC DNA]</scope>
    <source>
        <strain evidence="1 2">NCTC11801</strain>
    </source>
</reference>
<dbReference type="Proteomes" id="UP000254208">
    <property type="component" value="Unassembled WGS sequence"/>
</dbReference>
<evidence type="ECO:0000313" key="1">
    <source>
        <dbReference type="EMBL" id="SUC31444.1"/>
    </source>
</evidence>
<evidence type="ECO:0000313" key="2">
    <source>
        <dbReference type="Proteomes" id="UP000254208"/>
    </source>
</evidence>
<name>A0A379FRI7_PRORE</name>
<proteinExistence type="predicted"/>